<protein>
    <submittedName>
        <fullName evidence="1">Uncharacterized protein</fullName>
    </submittedName>
</protein>
<accession>A0A9P7XHY2</accession>
<dbReference type="Proteomes" id="UP000707451">
    <property type="component" value="Unassembled WGS sequence"/>
</dbReference>
<reference evidence="1" key="1">
    <citation type="submission" date="2021-06" db="EMBL/GenBank/DDBJ databases">
        <title>Genome Sequence of Mortierella hyaline Strain SCG-10, a Cold-Adapted, Nitrate-Reducing Fungus Isolated from Soil in Minnesota, USA.</title>
        <authorList>
            <person name="Aldossari N."/>
        </authorList>
    </citation>
    <scope>NUCLEOTIDE SEQUENCE</scope>
    <source>
        <strain evidence="1">SCG-10</strain>
    </source>
</reference>
<name>A0A9P7XHY2_9FUNG</name>
<dbReference type="AlphaFoldDB" id="A0A9P7XHY2"/>
<organism evidence="1 2">
    <name type="scientific">Linnemannia hyalina</name>
    <dbReference type="NCBI Taxonomy" id="64524"/>
    <lineage>
        <taxon>Eukaryota</taxon>
        <taxon>Fungi</taxon>
        <taxon>Fungi incertae sedis</taxon>
        <taxon>Mucoromycota</taxon>
        <taxon>Mortierellomycotina</taxon>
        <taxon>Mortierellomycetes</taxon>
        <taxon>Mortierellales</taxon>
        <taxon>Mortierellaceae</taxon>
        <taxon>Linnemannia</taxon>
    </lineage>
</organism>
<keyword evidence="2" id="KW-1185">Reference proteome</keyword>
<dbReference type="EMBL" id="JAHRHY010000023">
    <property type="protein sequence ID" value="KAG9061640.1"/>
    <property type="molecule type" value="Genomic_DNA"/>
</dbReference>
<gene>
    <name evidence="1" type="ORF">KI688_007221</name>
</gene>
<comment type="caution">
    <text evidence="1">The sequence shown here is derived from an EMBL/GenBank/DDBJ whole genome shotgun (WGS) entry which is preliminary data.</text>
</comment>
<sequence length="76" mass="8658">MFIRPPSAPFGANFSDALEALATKLQDPFHHKSLYLPAETQEILLQQHADRLIALKQRVEACDSSEYNSKFDRRIA</sequence>
<evidence type="ECO:0000313" key="1">
    <source>
        <dbReference type="EMBL" id="KAG9061640.1"/>
    </source>
</evidence>
<evidence type="ECO:0000313" key="2">
    <source>
        <dbReference type="Proteomes" id="UP000707451"/>
    </source>
</evidence>
<proteinExistence type="predicted"/>